<dbReference type="InterPro" id="IPR036390">
    <property type="entry name" value="WH_DNA-bd_sf"/>
</dbReference>
<keyword evidence="3" id="KW-1185">Reference proteome</keyword>
<proteinExistence type="predicted"/>
<dbReference type="InterPro" id="IPR000835">
    <property type="entry name" value="HTH_MarR-typ"/>
</dbReference>
<evidence type="ECO:0000313" key="2">
    <source>
        <dbReference type="EMBL" id="GHD50141.1"/>
    </source>
</evidence>
<dbReference type="PANTHER" id="PTHR33164">
    <property type="entry name" value="TRANSCRIPTIONAL REGULATOR, MARR FAMILY"/>
    <property type="match status" value="1"/>
</dbReference>
<dbReference type="AlphaFoldDB" id="A0A918XSG4"/>
<sequence>MTDSTNSGFPLLRYGLLHDLVGHLLRHSYNRAFAAFERAFREEGLSPLQFMIFELVQNNSGVTHSDIARAMGTAPSVVTTTMKPMLADGRIVAAKREGDGRQRVYQASAAGREWFARIRPTIADSEDELTASLSAAERTELLRLLRQLLGLEKEDGTPC</sequence>
<dbReference type="RefSeq" id="WP_189989591.1">
    <property type="nucleotide sequence ID" value="NZ_BMZS01000004.1"/>
</dbReference>
<accession>A0A918XSG4</accession>
<dbReference type="SMART" id="SM00347">
    <property type="entry name" value="HTH_MARR"/>
    <property type="match status" value="1"/>
</dbReference>
<comment type="caution">
    <text evidence="2">The sequence shown here is derived from an EMBL/GenBank/DDBJ whole genome shotgun (WGS) entry which is preliminary data.</text>
</comment>
<gene>
    <name evidence="2" type="ORF">GCM10017083_23480</name>
</gene>
<dbReference type="EMBL" id="BMZS01000004">
    <property type="protein sequence ID" value="GHD50141.1"/>
    <property type="molecule type" value="Genomic_DNA"/>
</dbReference>
<dbReference type="Proteomes" id="UP000630353">
    <property type="component" value="Unassembled WGS sequence"/>
</dbReference>
<dbReference type="SUPFAM" id="SSF46785">
    <property type="entry name" value="Winged helix' DNA-binding domain"/>
    <property type="match status" value="1"/>
</dbReference>
<reference evidence="2" key="2">
    <citation type="submission" date="2020-09" db="EMBL/GenBank/DDBJ databases">
        <authorList>
            <person name="Sun Q."/>
            <person name="Kim S."/>
        </authorList>
    </citation>
    <scope>NUCLEOTIDE SEQUENCE</scope>
    <source>
        <strain evidence="2">KCTC 42651</strain>
    </source>
</reference>
<dbReference type="InterPro" id="IPR039422">
    <property type="entry name" value="MarR/SlyA-like"/>
</dbReference>
<organism evidence="2 3">
    <name type="scientific">Thalassobaculum fulvum</name>
    <dbReference type="NCBI Taxonomy" id="1633335"/>
    <lineage>
        <taxon>Bacteria</taxon>
        <taxon>Pseudomonadati</taxon>
        <taxon>Pseudomonadota</taxon>
        <taxon>Alphaproteobacteria</taxon>
        <taxon>Rhodospirillales</taxon>
        <taxon>Thalassobaculaceae</taxon>
        <taxon>Thalassobaculum</taxon>
    </lineage>
</organism>
<name>A0A918XSG4_9PROT</name>
<dbReference type="PROSITE" id="PS50995">
    <property type="entry name" value="HTH_MARR_2"/>
    <property type="match status" value="1"/>
</dbReference>
<dbReference type="GO" id="GO:0003700">
    <property type="term" value="F:DNA-binding transcription factor activity"/>
    <property type="evidence" value="ECO:0007669"/>
    <property type="project" value="InterPro"/>
</dbReference>
<dbReference type="Gene3D" id="1.10.10.10">
    <property type="entry name" value="Winged helix-like DNA-binding domain superfamily/Winged helix DNA-binding domain"/>
    <property type="match status" value="1"/>
</dbReference>
<dbReference type="InterPro" id="IPR036388">
    <property type="entry name" value="WH-like_DNA-bd_sf"/>
</dbReference>
<evidence type="ECO:0000259" key="1">
    <source>
        <dbReference type="PROSITE" id="PS50995"/>
    </source>
</evidence>
<reference evidence="2" key="1">
    <citation type="journal article" date="2014" name="Int. J. Syst. Evol. Microbiol.">
        <title>Complete genome sequence of Corynebacterium casei LMG S-19264T (=DSM 44701T), isolated from a smear-ripened cheese.</title>
        <authorList>
            <consortium name="US DOE Joint Genome Institute (JGI-PGF)"/>
            <person name="Walter F."/>
            <person name="Albersmeier A."/>
            <person name="Kalinowski J."/>
            <person name="Ruckert C."/>
        </authorList>
    </citation>
    <scope>NUCLEOTIDE SEQUENCE</scope>
    <source>
        <strain evidence="2">KCTC 42651</strain>
    </source>
</reference>
<protein>
    <recommendedName>
        <fullName evidence="1">HTH marR-type domain-containing protein</fullName>
    </recommendedName>
</protein>
<evidence type="ECO:0000313" key="3">
    <source>
        <dbReference type="Proteomes" id="UP000630353"/>
    </source>
</evidence>
<dbReference type="Pfam" id="PF13412">
    <property type="entry name" value="HTH_24"/>
    <property type="match status" value="1"/>
</dbReference>
<feature type="domain" description="HTH marR-type" evidence="1">
    <location>
        <begin position="18"/>
        <end position="150"/>
    </location>
</feature>
<dbReference type="GO" id="GO:0006950">
    <property type="term" value="P:response to stress"/>
    <property type="evidence" value="ECO:0007669"/>
    <property type="project" value="TreeGrafter"/>
</dbReference>
<dbReference type="PANTHER" id="PTHR33164:SF43">
    <property type="entry name" value="HTH-TYPE TRANSCRIPTIONAL REPRESSOR YETL"/>
    <property type="match status" value="1"/>
</dbReference>